<evidence type="ECO:0000313" key="2">
    <source>
        <dbReference type="EMBL" id="MBB3937287.1"/>
    </source>
</evidence>
<organism evidence="2 3">
    <name type="scientific">Aureimonas phyllosphaerae</name>
    <dbReference type="NCBI Taxonomy" id="1166078"/>
    <lineage>
        <taxon>Bacteria</taxon>
        <taxon>Pseudomonadati</taxon>
        <taxon>Pseudomonadota</taxon>
        <taxon>Alphaproteobacteria</taxon>
        <taxon>Hyphomicrobiales</taxon>
        <taxon>Aurantimonadaceae</taxon>
        <taxon>Aureimonas</taxon>
    </lineage>
</organism>
<sequence>MPTSSPAAQTLTDLVLTLFRVNNAMLVRGDRLVQPFGLTSARWQIMGAIAYADQPRPVAWLARDLGANRQNVQRIVNELEKEDLVAFQANPRHKRAQLVVLTASGKSAYDQAVEVWYRAADELATGLSQEELAMSVQVLRTIRSRLTADDTAEGDEPG</sequence>
<dbReference type="GO" id="GO:0003677">
    <property type="term" value="F:DNA binding"/>
    <property type="evidence" value="ECO:0007669"/>
    <property type="project" value="UniProtKB-KW"/>
</dbReference>
<evidence type="ECO:0000313" key="3">
    <source>
        <dbReference type="Proteomes" id="UP000531216"/>
    </source>
</evidence>
<dbReference type="InterPro" id="IPR000835">
    <property type="entry name" value="HTH_MarR-typ"/>
</dbReference>
<evidence type="ECO:0000259" key="1">
    <source>
        <dbReference type="PROSITE" id="PS50995"/>
    </source>
</evidence>
<keyword evidence="2" id="KW-0238">DNA-binding</keyword>
<dbReference type="InterPro" id="IPR036388">
    <property type="entry name" value="WH-like_DNA-bd_sf"/>
</dbReference>
<dbReference type="PROSITE" id="PS50995">
    <property type="entry name" value="HTH_MARR_2"/>
    <property type="match status" value="1"/>
</dbReference>
<gene>
    <name evidence="2" type="ORF">GGR05_003453</name>
</gene>
<dbReference type="EMBL" id="JACIDO010000008">
    <property type="protein sequence ID" value="MBB3937287.1"/>
    <property type="molecule type" value="Genomic_DNA"/>
</dbReference>
<dbReference type="RefSeq" id="WP_090964226.1">
    <property type="nucleotide sequence ID" value="NZ_FOOA01000012.1"/>
</dbReference>
<dbReference type="SUPFAM" id="SSF46785">
    <property type="entry name" value="Winged helix' DNA-binding domain"/>
    <property type="match status" value="1"/>
</dbReference>
<dbReference type="SMART" id="SM00347">
    <property type="entry name" value="HTH_MARR"/>
    <property type="match status" value="1"/>
</dbReference>
<accession>A0A7W6C2J7</accession>
<dbReference type="Pfam" id="PF12802">
    <property type="entry name" value="MarR_2"/>
    <property type="match status" value="1"/>
</dbReference>
<dbReference type="AlphaFoldDB" id="A0A7W6C2J7"/>
<name>A0A7W6C2J7_9HYPH</name>
<dbReference type="PANTHER" id="PTHR33164">
    <property type="entry name" value="TRANSCRIPTIONAL REGULATOR, MARR FAMILY"/>
    <property type="match status" value="1"/>
</dbReference>
<comment type="caution">
    <text evidence="2">The sequence shown here is derived from an EMBL/GenBank/DDBJ whole genome shotgun (WGS) entry which is preliminary data.</text>
</comment>
<reference evidence="2 3" key="1">
    <citation type="submission" date="2020-08" db="EMBL/GenBank/DDBJ databases">
        <title>Genomic Encyclopedia of Type Strains, Phase IV (KMG-IV): sequencing the most valuable type-strain genomes for metagenomic binning, comparative biology and taxonomic classification.</title>
        <authorList>
            <person name="Goeker M."/>
        </authorList>
    </citation>
    <scope>NUCLEOTIDE SEQUENCE [LARGE SCALE GENOMIC DNA]</scope>
    <source>
        <strain evidence="2 3">DSM 25024</strain>
    </source>
</reference>
<feature type="domain" description="HTH marR-type" evidence="1">
    <location>
        <begin position="11"/>
        <end position="144"/>
    </location>
</feature>
<dbReference type="GO" id="GO:0006950">
    <property type="term" value="P:response to stress"/>
    <property type="evidence" value="ECO:0007669"/>
    <property type="project" value="TreeGrafter"/>
</dbReference>
<dbReference type="Gene3D" id="1.10.10.10">
    <property type="entry name" value="Winged helix-like DNA-binding domain superfamily/Winged helix DNA-binding domain"/>
    <property type="match status" value="1"/>
</dbReference>
<dbReference type="PANTHER" id="PTHR33164:SF43">
    <property type="entry name" value="HTH-TYPE TRANSCRIPTIONAL REPRESSOR YETL"/>
    <property type="match status" value="1"/>
</dbReference>
<dbReference type="GO" id="GO:0003700">
    <property type="term" value="F:DNA-binding transcription factor activity"/>
    <property type="evidence" value="ECO:0007669"/>
    <property type="project" value="InterPro"/>
</dbReference>
<dbReference type="Proteomes" id="UP000531216">
    <property type="component" value="Unassembled WGS sequence"/>
</dbReference>
<proteinExistence type="predicted"/>
<keyword evidence="3" id="KW-1185">Reference proteome</keyword>
<dbReference type="OrthoDB" id="5511415at2"/>
<dbReference type="InterPro" id="IPR036390">
    <property type="entry name" value="WH_DNA-bd_sf"/>
</dbReference>
<dbReference type="InterPro" id="IPR039422">
    <property type="entry name" value="MarR/SlyA-like"/>
</dbReference>
<protein>
    <submittedName>
        <fullName evidence="2">DNA-binding MarR family transcriptional regulator</fullName>
    </submittedName>
</protein>